<feature type="compositionally biased region" description="Polar residues" evidence="2">
    <location>
        <begin position="93"/>
        <end position="105"/>
    </location>
</feature>
<feature type="region of interest" description="Disordered" evidence="2">
    <location>
        <begin position="776"/>
        <end position="795"/>
    </location>
</feature>
<reference evidence="4" key="1">
    <citation type="submission" date="2016-01" db="EMBL/GenBank/DDBJ databases">
        <title>Reference transcriptome for the parasite Schistocephalus solidus: insights into the molecular evolution of parasitism.</title>
        <authorList>
            <person name="Hebert F.O."/>
            <person name="Grambauer S."/>
            <person name="Barber I."/>
            <person name="Landry C.R."/>
            <person name="Aubin-Horth N."/>
        </authorList>
    </citation>
    <scope>NUCLEOTIDE SEQUENCE</scope>
</reference>
<feature type="compositionally biased region" description="Polar residues" evidence="2">
    <location>
        <begin position="1101"/>
        <end position="1110"/>
    </location>
</feature>
<feature type="region of interest" description="Disordered" evidence="2">
    <location>
        <begin position="899"/>
        <end position="939"/>
    </location>
</feature>
<keyword evidence="1" id="KW-0863">Zinc-finger</keyword>
<feature type="compositionally biased region" description="Low complexity" evidence="2">
    <location>
        <begin position="1130"/>
        <end position="1152"/>
    </location>
</feature>
<name>A0A0X3NNP5_SCHSO</name>
<dbReference type="EMBL" id="GEEE01024028">
    <property type="protein sequence ID" value="JAP39197.1"/>
    <property type="molecule type" value="Transcribed_RNA"/>
</dbReference>
<feature type="compositionally biased region" description="Basic and acidic residues" evidence="2">
    <location>
        <begin position="1199"/>
        <end position="1210"/>
    </location>
</feature>
<feature type="compositionally biased region" description="Polar residues" evidence="2">
    <location>
        <begin position="905"/>
        <end position="923"/>
    </location>
</feature>
<feature type="compositionally biased region" description="Polar residues" evidence="2">
    <location>
        <begin position="229"/>
        <end position="262"/>
    </location>
</feature>
<feature type="region of interest" description="Disordered" evidence="2">
    <location>
        <begin position="73"/>
        <end position="140"/>
    </location>
</feature>
<feature type="region of interest" description="Disordered" evidence="2">
    <location>
        <begin position="490"/>
        <end position="539"/>
    </location>
</feature>
<dbReference type="GO" id="GO:0008270">
    <property type="term" value="F:zinc ion binding"/>
    <property type="evidence" value="ECO:0007669"/>
    <property type="project" value="UniProtKB-KW"/>
</dbReference>
<feature type="compositionally biased region" description="Polar residues" evidence="2">
    <location>
        <begin position="284"/>
        <end position="296"/>
    </location>
</feature>
<feature type="compositionally biased region" description="Basic residues" evidence="2">
    <location>
        <begin position="1308"/>
        <end position="1320"/>
    </location>
</feature>
<proteinExistence type="predicted"/>
<feature type="compositionally biased region" description="Polar residues" evidence="2">
    <location>
        <begin position="1211"/>
        <end position="1231"/>
    </location>
</feature>
<feature type="compositionally biased region" description="Basic and acidic residues" evidence="2">
    <location>
        <begin position="776"/>
        <end position="794"/>
    </location>
</feature>
<feature type="region of interest" description="Disordered" evidence="2">
    <location>
        <begin position="1198"/>
        <end position="1231"/>
    </location>
</feature>
<dbReference type="InterPro" id="IPR013087">
    <property type="entry name" value="Znf_C2H2_type"/>
</dbReference>
<feature type="region of interest" description="Disordered" evidence="2">
    <location>
        <begin position="961"/>
        <end position="1152"/>
    </location>
</feature>
<evidence type="ECO:0000256" key="1">
    <source>
        <dbReference type="PROSITE-ProRule" id="PRU00042"/>
    </source>
</evidence>
<feature type="compositionally biased region" description="Polar residues" evidence="2">
    <location>
        <begin position="174"/>
        <end position="188"/>
    </location>
</feature>
<protein>
    <recommendedName>
        <fullName evidence="3">C2H2-type domain-containing protein</fullName>
    </recommendedName>
</protein>
<feature type="compositionally biased region" description="Polar residues" evidence="2">
    <location>
        <begin position="973"/>
        <end position="990"/>
    </location>
</feature>
<keyword evidence="1" id="KW-0862">Zinc</keyword>
<feature type="compositionally biased region" description="Polar residues" evidence="2">
    <location>
        <begin position="501"/>
        <end position="522"/>
    </location>
</feature>
<sequence length="1430" mass="151206">MNTLQCARCRKFASNPNDLLQHASEKHAIAQSNFPCHDCRLTGFTTEQALIRHRQNCWGPSWVNEWHKVHRQKSPLCNGKPQFSDKRRGSVRPSPTVSEGTTTSAKKGDKAKVLHSPISPTTAETPLPPARHSGSGLRTHQPVVDSWHTVVSEAAGHTISHTSAGGKKVKQKKLNSTVLSPLGSSSVTHKPARRHSRAALSPSYVPSTSPPPKSPPPKLLLHKSGSLSYTAEFSSNDSSNVGATTVVESKPRSSSNRNTLPKNSKKMRELLSLLPPVSFNVTSKRTSDVLSSSLAPKSSKRPGMKEARASTASQRPNDSLLPLCRRSSSDAGITAPPKPVRTRGSQRMLEPEGDGSNTRGAIDIVADVDTGARQSAVPHSEGQRVTGVTPRAGNDSSVEERLNLLERYSSLSTSDPSSGGRLVALRRRTTSKATTAVSRRRLSGNPTPSTNEILMMSPILSDASNSRVTAPADLSADAVSRGVHESLRDLLMPSDAPDTVTGGTSHVDSTKSVELPPSQNLFHPSPPSDSLRDPTTSNQPVLDASLICSETDCLPASSYEHTSLSEREPAAPPATLPSEVVDGPTVVIKAPVFSSGVVKPPLEFKDSEKMLSLGDCSGPEKSSLEMQLSLNGLGASLACANLASNVYTENPDGHTGVTSPNGGLPKLLIDEDHAAVSYGSKVFEGTPSHSIQSFQLSTSSELCNLVSTLPSSLSPHCVASKTDSTTGSPEDLSGSNAVARADSAEPRFPNFQATASPIPVQSITGTVSPIFEASGSDEKSVFKDNNESHSRPLKTDCSQTCQIDPVGAQATLLGPEGPVATDTNQNKVTDTAAPASLSVSSTPEPRSNSCVDKIMTPFAETERLSNGNQKAIDNSKINTRGIKTMKLEDAVERHVTPLKKLPSPAKTTSATCQPTNCSQSTKTKAAAGRETGSKGSATAASAGEVTLIDWDSFIALPVRKAHATGGGPRHGTSGKQTSKPATPKSESSSSEGRHGNQSEDANGRPPEPSDTAAVVATVKERRRPPSPSVDSSHSDASTPRPSARKRLKLAHVVESGKVSGRAEESLQSPSLAKESTTPSAKGWPSSRSSRVDSPTGDEGGSVSQADSSMATVPGDQTIPASTRDDDDSNETASSSPLSSNSEQNPSGSRLRPFLRSSSLFKGAALFGSSRLPAPETASTLLEAQARPVSVSSIIRVKKAKEEDVAEKQPDNSESSGLDTPTKPSVSSVIKNQSRFVDRKSINLPASPHVNRNQESTEILRCQVCGLLTSRRCALQMHMKRRHPELYVPVGAVARAALKAAATTTTARSRPRSRGPQKRRPASLSQVVWRCPGCYPSTNSFPSALELLSHLPHCRRTAGSRAFGGHHGSGGLKWSPWPEPLSLPGTGFGCCICGLLFASASRLDRHRRASHDSKCKARISVAGVESDAFMV</sequence>
<feature type="compositionally biased region" description="Low complexity" evidence="2">
    <location>
        <begin position="1028"/>
        <end position="1039"/>
    </location>
</feature>
<feature type="compositionally biased region" description="Polar residues" evidence="2">
    <location>
        <begin position="1065"/>
        <end position="1092"/>
    </location>
</feature>
<feature type="region of interest" description="Disordered" evidence="2">
    <location>
        <begin position="372"/>
        <end position="396"/>
    </location>
</feature>
<feature type="region of interest" description="Disordered" evidence="2">
    <location>
        <begin position="158"/>
        <end position="266"/>
    </location>
</feature>
<evidence type="ECO:0000259" key="3">
    <source>
        <dbReference type="PROSITE" id="PS50157"/>
    </source>
</evidence>
<dbReference type="SMART" id="SM00355">
    <property type="entry name" value="ZnF_C2H2"/>
    <property type="match status" value="5"/>
</dbReference>
<gene>
    <name evidence="4" type="ORF">TR156679</name>
</gene>
<feature type="domain" description="C2H2-type" evidence="3">
    <location>
        <begin position="1387"/>
        <end position="1415"/>
    </location>
</feature>
<evidence type="ECO:0000313" key="4">
    <source>
        <dbReference type="EMBL" id="JAP39197.1"/>
    </source>
</evidence>
<organism evidence="4">
    <name type="scientific">Schistocephalus solidus</name>
    <name type="common">Tapeworm</name>
    <dbReference type="NCBI Taxonomy" id="70667"/>
    <lineage>
        <taxon>Eukaryota</taxon>
        <taxon>Metazoa</taxon>
        <taxon>Spiralia</taxon>
        <taxon>Lophotrochozoa</taxon>
        <taxon>Platyhelminthes</taxon>
        <taxon>Cestoda</taxon>
        <taxon>Eucestoda</taxon>
        <taxon>Diphyllobothriidea</taxon>
        <taxon>Diphyllobothriidae</taxon>
        <taxon>Schistocephalus</taxon>
    </lineage>
</organism>
<accession>A0A0X3NNP5</accession>
<feature type="region of interest" description="Disordered" evidence="2">
    <location>
        <begin position="1300"/>
        <end position="1321"/>
    </location>
</feature>
<dbReference type="PROSITE" id="PS00028">
    <property type="entry name" value="ZINC_FINGER_C2H2_1"/>
    <property type="match status" value="1"/>
</dbReference>
<feature type="region of interest" description="Disordered" evidence="2">
    <location>
        <begin position="430"/>
        <end position="453"/>
    </location>
</feature>
<feature type="compositionally biased region" description="Pro residues" evidence="2">
    <location>
        <begin position="208"/>
        <end position="218"/>
    </location>
</feature>
<keyword evidence="1" id="KW-0479">Metal-binding</keyword>
<feature type="region of interest" description="Disordered" evidence="2">
    <location>
        <begin position="284"/>
        <end position="360"/>
    </location>
</feature>
<dbReference type="PROSITE" id="PS50157">
    <property type="entry name" value="ZINC_FINGER_C2H2_2"/>
    <property type="match status" value="1"/>
</dbReference>
<evidence type="ECO:0000256" key="2">
    <source>
        <dbReference type="SAM" id="MobiDB-lite"/>
    </source>
</evidence>